<evidence type="ECO:0000313" key="3">
    <source>
        <dbReference type="EMBL" id="BCG23585.1"/>
    </source>
</evidence>
<dbReference type="CDD" id="cd03056">
    <property type="entry name" value="GST_N_4"/>
    <property type="match status" value="1"/>
</dbReference>
<dbReference type="Proteomes" id="UP000509383">
    <property type="component" value="Chromosome"/>
</dbReference>
<dbReference type="InterPro" id="IPR040079">
    <property type="entry name" value="Glutathione_S-Trfase"/>
</dbReference>
<dbReference type="KEGG" id="ptw:TUM18999_17760"/>
<dbReference type="PROSITE" id="PS50405">
    <property type="entry name" value="GST_CTER"/>
    <property type="match status" value="1"/>
</dbReference>
<keyword evidence="6" id="KW-1185">Reference proteome</keyword>
<dbReference type="RefSeq" id="WP_173173704.1">
    <property type="nucleotide sequence ID" value="NZ_AP023189.1"/>
</dbReference>
<proteinExistence type="predicted"/>
<dbReference type="Pfam" id="PF13417">
    <property type="entry name" value="GST_N_3"/>
    <property type="match status" value="1"/>
</dbReference>
<evidence type="ECO:0000259" key="2">
    <source>
        <dbReference type="PROSITE" id="PS50405"/>
    </source>
</evidence>
<dbReference type="SUPFAM" id="SSF47616">
    <property type="entry name" value="GST C-terminal domain-like"/>
    <property type="match status" value="1"/>
</dbReference>
<accession>A0A6J4E2K8</accession>
<dbReference type="Gene3D" id="3.40.30.10">
    <property type="entry name" value="Glutaredoxin"/>
    <property type="match status" value="1"/>
</dbReference>
<dbReference type="PANTHER" id="PTHR44051:SF2">
    <property type="entry name" value="HYPOTHETICAL GLUTATHIONE S-TRANSFERASE LIKE PROTEIN"/>
    <property type="match status" value="1"/>
</dbReference>
<name>A0A6J4E2K8_9PSED</name>
<dbReference type="InterPro" id="IPR004045">
    <property type="entry name" value="Glutathione_S-Trfase_N"/>
</dbReference>
<reference evidence="3 5" key="1">
    <citation type="submission" date="2020-05" db="EMBL/GenBank/DDBJ databases">
        <title>Characterization of novel class B3 metallo-beta-lactamase from novel Pseudomonas species.</title>
        <authorList>
            <person name="Yamada K."/>
            <person name="Aoki K."/>
            <person name="Ishii Y."/>
        </authorList>
    </citation>
    <scope>NUCLEOTIDE SEQUENCE [LARGE SCALE GENOMIC DNA]</scope>
    <source>
        <strain evidence="3 5">TUM18999</strain>
        <strain evidence="4 6">TUM20286</strain>
    </source>
</reference>
<dbReference type="EMBL" id="AP023189">
    <property type="protein sequence ID" value="BCG23585.1"/>
    <property type="molecule type" value="Genomic_DNA"/>
</dbReference>
<dbReference type="PANTHER" id="PTHR44051">
    <property type="entry name" value="GLUTATHIONE S-TRANSFERASE-RELATED"/>
    <property type="match status" value="1"/>
</dbReference>
<protein>
    <submittedName>
        <fullName evidence="3">Glutathione S-transferase</fullName>
    </submittedName>
</protein>
<dbReference type="AlphaFoldDB" id="A0A6J4E2K8"/>
<dbReference type="InterPro" id="IPR036249">
    <property type="entry name" value="Thioredoxin-like_sf"/>
</dbReference>
<evidence type="ECO:0000313" key="5">
    <source>
        <dbReference type="Proteomes" id="UP000509383"/>
    </source>
</evidence>
<dbReference type="Proteomes" id="UP001054892">
    <property type="component" value="Unassembled WGS sequence"/>
</dbReference>
<dbReference type="SFLD" id="SFLDG01151">
    <property type="entry name" value="Main.2:_Nu-like"/>
    <property type="match status" value="1"/>
</dbReference>
<dbReference type="InterPro" id="IPR010987">
    <property type="entry name" value="Glutathione-S-Trfase_C-like"/>
</dbReference>
<dbReference type="PROSITE" id="PS50404">
    <property type="entry name" value="GST_NTER"/>
    <property type="match status" value="1"/>
</dbReference>
<evidence type="ECO:0000313" key="6">
    <source>
        <dbReference type="Proteomes" id="UP001054892"/>
    </source>
</evidence>
<organism evidence="3 5">
    <name type="scientific">Pseudomonas tohonis</name>
    <dbReference type="NCBI Taxonomy" id="2725477"/>
    <lineage>
        <taxon>Bacteria</taxon>
        <taxon>Pseudomonadati</taxon>
        <taxon>Pseudomonadota</taxon>
        <taxon>Gammaproteobacteria</taxon>
        <taxon>Pseudomonadales</taxon>
        <taxon>Pseudomonadaceae</taxon>
        <taxon>Pseudomonas</taxon>
    </lineage>
</organism>
<dbReference type="GO" id="GO:0016740">
    <property type="term" value="F:transferase activity"/>
    <property type="evidence" value="ECO:0007669"/>
    <property type="project" value="UniProtKB-KW"/>
</dbReference>
<dbReference type="InterPro" id="IPR036282">
    <property type="entry name" value="Glutathione-S-Trfase_C_sf"/>
</dbReference>
<dbReference type="SUPFAM" id="SSF52833">
    <property type="entry name" value="Thioredoxin-like"/>
    <property type="match status" value="1"/>
</dbReference>
<evidence type="ECO:0000259" key="1">
    <source>
        <dbReference type="PROSITE" id="PS50404"/>
    </source>
</evidence>
<gene>
    <name evidence="3" type="ORF">TUM18999_17760</name>
    <name evidence="4" type="ORF">TUM20286_13810</name>
</gene>
<feature type="domain" description="GST N-terminal" evidence="1">
    <location>
        <begin position="1"/>
        <end position="80"/>
    </location>
</feature>
<evidence type="ECO:0000313" key="4">
    <source>
        <dbReference type="EMBL" id="GJN51629.1"/>
    </source>
</evidence>
<dbReference type="EMBL" id="BQKM01000002">
    <property type="protein sequence ID" value="GJN51629.1"/>
    <property type="molecule type" value="Genomic_DNA"/>
</dbReference>
<dbReference type="SFLD" id="SFLDG00358">
    <property type="entry name" value="Main_(cytGST)"/>
    <property type="match status" value="1"/>
</dbReference>
<dbReference type="SFLD" id="SFLDS00019">
    <property type="entry name" value="Glutathione_Transferase_(cytos"/>
    <property type="match status" value="1"/>
</dbReference>
<feature type="domain" description="GST C-terminal" evidence="2">
    <location>
        <begin position="84"/>
        <end position="197"/>
    </location>
</feature>
<sequence length="197" mass="21620">MQLHDFPLSGNCYKVRLFLGLIGQRAEIVTVNLAAGEQKQPAFLALNPRGQVPVLVEDGQALVDSQAILVYLARRHAPDWLPDDALQQGRIASWLSFAANELHHGPASARVIKLFRRPGDLEATQAKARQVLAVVELQLGSHAWLAEGAAPSIADVALYPYLALAEEGGVELAPYPHIRQWCNRIRALPGYVELPRL</sequence>
<dbReference type="Pfam" id="PF13410">
    <property type="entry name" value="GST_C_2"/>
    <property type="match status" value="1"/>
</dbReference>
<dbReference type="Gene3D" id="1.20.1050.10">
    <property type="match status" value="1"/>
</dbReference>
<keyword evidence="3" id="KW-0808">Transferase</keyword>